<dbReference type="CDD" id="cd08966">
    <property type="entry name" value="EcFpg-like_N"/>
    <property type="match status" value="1"/>
</dbReference>
<comment type="similarity">
    <text evidence="2 15">Belongs to the FPG family.</text>
</comment>
<organism evidence="18 19">
    <name type="scientific">Candidatus Competibacter denitrificans Run_A_D11</name>
    <dbReference type="NCBI Taxonomy" id="1400863"/>
    <lineage>
        <taxon>Bacteria</taxon>
        <taxon>Pseudomonadati</taxon>
        <taxon>Pseudomonadota</taxon>
        <taxon>Gammaproteobacteria</taxon>
        <taxon>Candidatus Competibacteraceae</taxon>
        <taxon>Candidatus Competibacter</taxon>
    </lineage>
</organism>
<dbReference type="InterPro" id="IPR010979">
    <property type="entry name" value="Ribosomal_uS13-like_H2TH"/>
</dbReference>
<dbReference type="AlphaFoldDB" id="W6M640"/>
<dbReference type="NCBIfam" id="NF002211">
    <property type="entry name" value="PRK01103.1"/>
    <property type="match status" value="1"/>
</dbReference>
<keyword evidence="6 15" id="KW-0863">Zinc-finger</keyword>
<feature type="active site" description="Proton donor; for delta-elimination activity" evidence="15">
    <location>
        <position position="261"/>
    </location>
</feature>
<feature type="domain" description="Formamidopyrimidine-DNA glycosylase catalytic" evidence="17">
    <location>
        <begin position="2"/>
        <end position="113"/>
    </location>
</feature>
<dbReference type="InterPro" id="IPR015886">
    <property type="entry name" value="H2TH_FPG"/>
</dbReference>
<evidence type="ECO:0000256" key="10">
    <source>
        <dbReference type="ARBA" id="ARBA00023204"/>
    </source>
</evidence>
<dbReference type="HAMAP" id="MF_00103">
    <property type="entry name" value="Fapy_DNA_glycosyl"/>
    <property type="match status" value="1"/>
</dbReference>
<dbReference type="SMART" id="SM00898">
    <property type="entry name" value="Fapy_DNA_glyco"/>
    <property type="match status" value="1"/>
</dbReference>
<dbReference type="InterPro" id="IPR035937">
    <property type="entry name" value="FPG_N"/>
</dbReference>
<dbReference type="SUPFAM" id="SSF81624">
    <property type="entry name" value="N-terminal domain of MutM-like DNA repair proteins"/>
    <property type="match status" value="1"/>
</dbReference>
<dbReference type="Proteomes" id="UP000035760">
    <property type="component" value="Unassembled WGS sequence"/>
</dbReference>
<dbReference type="RefSeq" id="WP_048670341.1">
    <property type="nucleotide sequence ID" value="NZ_CBTJ020000020.1"/>
</dbReference>
<dbReference type="InterPro" id="IPR015887">
    <property type="entry name" value="DNA_glyclase_Znf_dom_DNA_BS"/>
</dbReference>
<comment type="catalytic activity">
    <reaction evidence="14 15">
        <text>2'-deoxyribonucleotide-(2'-deoxyribose 5'-phosphate)-2'-deoxyribonucleotide-DNA = a 3'-end 2'-deoxyribonucleotide-(2,3-dehydro-2,3-deoxyribose 5'-phosphate)-DNA + a 5'-end 5'-phospho-2'-deoxyribonucleoside-DNA + H(+)</text>
        <dbReference type="Rhea" id="RHEA:66592"/>
        <dbReference type="Rhea" id="RHEA-COMP:13180"/>
        <dbReference type="Rhea" id="RHEA-COMP:16897"/>
        <dbReference type="Rhea" id="RHEA-COMP:17067"/>
        <dbReference type="ChEBI" id="CHEBI:15378"/>
        <dbReference type="ChEBI" id="CHEBI:136412"/>
        <dbReference type="ChEBI" id="CHEBI:157695"/>
        <dbReference type="ChEBI" id="CHEBI:167181"/>
        <dbReference type="EC" id="4.2.99.18"/>
    </reaction>
</comment>
<dbReference type="InterPro" id="IPR010663">
    <property type="entry name" value="Znf_FPG/IleRS"/>
</dbReference>
<dbReference type="InterPro" id="IPR012319">
    <property type="entry name" value="FPG_cat"/>
</dbReference>
<dbReference type="EC" id="4.2.99.18" evidence="15"/>
<evidence type="ECO:0000256" key="4">
    <source>
        <dbReference type="ARBA" id="ARBA00022723"/>
    </source>
</evidence>
<dbReference type="GO" id="GO:0006284">
    <property type="term" value="P:base-excision repair"/>
    <property type="evidence" value="ECO:0007669"/>
    <property type="project" value="InterPro"/>
</dbReference>
<dbReference type="Pfam" id="PF01149">
    <property type="entry name" value="Fapy_DNA_glyco"/>
    <property type="match status" value="1"/>
</dbReference>
<evidence type="ECO:0000259" key="16">
    <source>
        <dbReference type="PROSITE" id="PS51066"/>
    </source>
</evidence>
<feature type="binding site" evidence="15">
    <location>
        <position position="152"/>
    </location>
    <ligand>
        <name>DNA</name>
        <dbReference type="ChEBI" id="CHEBI:16991"/>
    </ligand>
</feature>
<keyword evidence="5 15" id="KW-0227">DNA damage</keyword>
<keyword evidence="7 15" id="KW-0378">Hydrolase</keyword>
<gene>
    <name evidence="15 18" type="primary">mutM</name>
    <name evidence="15" type="synonym">fpg</name>
    <name evidence="18" type="ORF">BN873_150008</name>
</gene>
<dbReference type="Gene3D" id="1.10.8.50">
    <property type="match status" value="1"/>
</dbReference>
<evidence type="ECO:0000256" key="15">
    <source>
        <dbReference type="HAMAP-Rule" id="MF_00103"/>
    </source>
</evidence>
<dbReference type="SUPFAM" id="SSF57716">
    <property type="entry name" value="Glucocorticoid receptor-like (DNA-binding domain)"/>
    <property type="match status" value="1"/>
</dbReference>
<evidence type="ECO:0000256" key="14">
    <source>
        <dbReference type="ARBA" id="ARBA00044632"/>
    </source>
</evidence>
<dbReference type="PROSITE" id="PS51068">
    <property type="entry name" value="FPG_CAT"/>
    <property type="match status" value="1"/>
</dbReference>
<dbReference type="PANTHER" id="PTHR22993:SF9">
    <property type="entry name" value="FORMAMIDOPYRIMIDINE-DNA GLYCOSYLASE"/>
    <property type="match status" value="1"/>
</dbReference>
<dbReference type="Gene3D" id="3.20.190.10">
    <property type="entry name" value="MutM-like, N-terminal"/>
    <property type="match status" value="1"/>
</dbReference>
<evidence type="ECO:0000256" key="8">
    <source>
        <dbReference type="ARBA" id="ARBA00022833"/>
    </source>
</evidence>
<protein>
    <recommendedName>
        <fullName evidence="15">Formamidopyrimidine-DNA glycosylase</fullName>
        <shortName evidence="15">Fapy-DNA glycosylase</shortName>
        <ecNumber evidence="15">3.2.2.23</ecNumber>
    </recommendedName>
    <alternativeName>
        <fullName evidence="15">DNA-(apurinic or apyrimidinic site) lyase MutM</fullName>
        <shortName evidence="15">AP lyase MutM</shortName>
        <ecNumber evidence="15">4.2.99.18</ecNumber>
    </alternativeName>
</protein>
<evidence type="ECO:0000256" key="1">
    <source>
        <dbReference type="ARBA" id="ARBA00001668"/>
    </source>
</evidence>
<dbReference type="SMART" id="SM01232">
    <property type="entry name" value="H2TH"/>
    <property type="match status" value="1"/>
</dbReference>
<evidence type="ECO:0000256" key="7">
    <source>
        <dbReference type="ARBA" id="ARBA00022801"/>
    </source>
</evidence>
<evidence type="ECO:0000313" key="18">
    <source>
        <dbReference type="EMBL" id="CDI01220.1"/>
    </source>
</evidence>
<dbReference type="GO" id="GO:0008270">
    <property type="term" value="F:zinc ion binding"/>
    <property type="evidence" value="ECO:0007669"/>
    <property type="project" value="UniProtKB-UniRule"/>
</dbReference>
<dbReference type="PROSITE" id="PS51066">
    <property type="entry name" value="ZF_FPG_2"/>
    <property type="match status" value="1"/>
</dbReference>
<evidence type="ECO:0000256" key="3">
    <source>
        <dbReference type="ARBA" id="ARBA00011245"/>
    </source>
</evidence>
<dbReference type="PANTHER" id="PTHR22993">
    <property type="entry name" value="FORMAMIDOPYRIMIDINE-DNA GLYCOSYLASE"/>
    <property type="match status" value="1"/>
</dbReference>
<feature type="domain" description="FPG-type" evidence="16">
    <location>
        <begin position="237"/>
        <end position="271"/>
    </location>
</feature>
<dbReference type="EMBL" id="CBTJ020000020">
    <property type="protein sequence ID" value="CDI01220.1"/>
    <property type="molecule type" value="Genomic_DNA"/>
</dbReference>
<comment type="caution">
    <text evidence="18">The sequence shown here is derived from an EMBL/GenBank/DDBJ whole genome shotgun (WGS) entry which is preliminary data.</text>
</comment>
<evidence type="ECO:0000256" key="13">
    <source>
        <dbReference type="ARBA" id="ARBA00023295"/>
    </source>
</evidence>
<evidence type="ECO:0000313" key="19">
    <source>
        <dbReference type="Proteomes" id="UP000035760"/>
    </source>
</evidence>
<keyword evidence="10 15" id="KW-0234">DNA repair</keyword>
<keyword evidence="13 15" id="KW-0326">Glycosidase</keyword>
<dbReference type="InterPro" id="IPR020629">
    <property type="entry name" value="FPG_Glyclase"/>
</dbReference>
<comment type="catalytic activity">
    <reaction evidence="1 15">
        <text>Hydrolysis of DNA containing ring-opened 7-methylguanine residues, releasing 2,6-diamino-4-hydroxy-5-(N-methyl)formamidopyrimidine.</text>
        <dbReference type="EC" id="3.2.2.23"/>
    </reaction>
</comment>
<dbReference type="GO" id="GO:0140078">
    <property type="term" value="F:class I DNA-(apurinic or apyrimidinic site) endonuclease activity"/>
    <property type="evidence" value="ECO:0007669"/>
    <property type="project" value="UniProtKB-EC"/>
</dbReference>
<evidence type="ECO:0000256" key="12">
    <source>
        <dbReference type="ARBA" id="ARBA00023268"/>
    </source>
</evidence>
<evidence type="ECO:0000256" key="5">
    <source>
        <dbReference type="ARBA" id="ARBA00022763"/>
    </source>
</evidence>
<reference evidence="18" key="2">
    <citation type="submission" date="2014-03" db="EMBL/GenBank/DDBJ databases">
        <title>Candidatus Competibacter-lineage genomes retrieved from metagenomes reveal functional metabolic diversity.</title>
        <authorList>
            <person name="McIlroy S.J."/>
            <person name="Albertsen M."/>
            <person name="Andresen E.K."/>
            <person name="Saunders A.M."/>
            <person name="Kristiansen R."/>
            <person name="Stokholm-Bjerregaard M."/>
            <person name="Nielsen K.L."/>
            <person name="Nielsen P.H."/>
        </authorList>
    </citation>
    <scope>NUCLEOTIDE SEQUENCE</scope>
    <source>
        <strain evidence="18">Run_A_D11</strain>
    </source>
</reference>
<dbReference type="GO" id="GO:0003684">
    <property type="term" value="F:damaged DNA binding"/>
    <property type="evidence" value="ECO:0007669"/>
    <property type="project" value="InterPro"/>
</dbReference>
<dbReference type="NCBIfam" id="TIGR00577">
    <property type="entry name" value="fpg"/>
    <property type="match status" value="1"/>
</dbReference>
<keyword evidence="19" id="KW-1185">Reference proteome</keyword>
<feature type="active site" description="Schiff-base intermediate with DNA" evidence="15">
    <location>
        <position position="2"/>
    </location>
</feature>
<evidence type="ECO:0000256" key="6">
    <source>
        <dbReference type="ARBA" id="ARBA00022771"/>
    </source>
</evidence>
<keyword evidence="4 15" id="KW-0479">Metal-binding</keyword>
<reference evidence="18" key="1">
    <citation type="submission" date="2013-07" db="EMBL/GenBank/DDBJ databases">
        <authorList>
            <person name="McIlroy S."/>
        </authorList>
    </citation>
    <scope>NUCLEOTIDE SEQUENCE [LARGE SCALE GENOMIC DNA]</scope>
    <source>
        <strain evidence="18">Run_A_D11</strain>
    </source>
</reference>
<comment type="function">
    <text evidence="15">Involved in base excision repair of DNA damaged by oxidation or by mutagenic agents. Acts as DNA glycosylase that recognizes and removes damaged bases. Has a preference for oxidized purines, such as 7,8-dihydro-8-oxoguanine (8-oxoG). Has AP (apurinic/apyrimidinic) lyase activity and introduces nicks in the DNA strand. Cleaves the DNA backbone by beta-delta elimination to generate a single-strand break at the site of the removed base with both 3'- and 5'-phosphates.</text>
</comment>
<sequence length="271" mass="30368">MPELPEVETIRAGITPHVLGQRIVRIVVRQPCLRWPVTNELITAGVGQTIQRLDRRGKYLLLGTDTGTIILHLGMSGRLRILPADTPPTKHDHVDFILTGGQCLRFNDSRRFGAVLWTVEPPEQHFLLRTFGPEPFDEAFSGRYLYQRVQGRIPAIKPFIMDHRVVVGVGNIYANESLFTANIHPLRCAGQLSLAECERLVSAIREVLREAIRQGGTTLRDFVNGAGEPGYFQQSLQVYARQARACSVCGAPIQQCRIGQRATYFCPNCQH</sequence>
<proteinExistence type="inferred from homology"/>
<dbReference type="Pfam" id="PF06827">
    <property type="entry name" value="zf-FPG_IleRS"/>
    <property type="match status" value="1"/>
</dbReference>
<feature type="active site" description="Proton donor; for beta-elimination activity" evidence="15">
    <location>
        <position position="58"/>
    </location>
</feature>
<dbReference type="InterPro" id="IPR000214">
    <property type="entry name" value="Znf_DNA_glyclase/AP_lyase"/>
</dbReference>
<accession>W6M640</accession>
<feature type="binding site" evidence="15">
    <location>
        <position position="91"/>
    </location>
    <ligand>
        <name>DNA</name>
        <dbReference type="ChEBI" id="CHEBI:16991"/>
    </ligand>
</feature>
<feature type="binding site" evidence="15">
    <location>
        <position position="110"/>
    </location>
    <ligand>
        <name>DNA</name>
        <dbReference type="ChEBI" id="CHEBI:16991"/>
    </ligand>
</feature>
<keyword evidence="9 15" id="KW-0238">DNA-binding</keyword>
<dbReference type="GO" id="GO:0034039">
    <property type="term" value="F:8-oxo-7,8-dihydroguanine DNA N-glycosylase activity"/>
    <property type="evidence" value="ECO:0007669"/>
    <property type="project" value="TreeGrafter"/>
</dbReference>
<name>W6M640_9GAMM</name>
<keyword evidence="12 15" id="KW-0511">Multifunctional enzyme</keyword>
<dbReference type="FunFam" id="1.10.8.50:FF:000003">
    <property type="entry name" value="Formamidopyrimidine-DNA glycosylase"/>
    <property type="match status" value="1"/>
</dbReference>
<comment type="cofactor">
    <cofactor evidence="15">
        <name>Zn(2+)</name>
        <dbReference type="ChEBI" id="CHEBI:29105"/>
    </cofactor>
    <text evidence="15">Binds 1 zinc ion per subunit.</text>
</comment>
<dbReference type="Pfam" id="PF06831">
    <property type="entry name" value="H2TH"/>
    <property type="match status" value="1"/>
</dbReference>
<dbReference type="SUPFAM" id="SSF46946">
    <property type="entry name" value="S13-like H2TH domain"/>
    <property type="match status" value="1"/>
</dbReference>
<evidence type="ECO:0000256" key="9">
    <source>
        <dbReference type="ARBA" id="ARBA00023125"/>
    </source>
</evidence>
<keyword evidence="11 15" id="KW-0456">Lyase</keyword>
<dbReference type="OrthoDB" id="9800855at2"/>
<dbReference type="EC" id="3.2.2.23" evidence="15"/>
<evidence type="ECO:0000256" key="2">
    <source>
        <dbReference type="ARBA" id="ARBA00009409"/>
    </source>
</evidence>
<keyword evidence="8 15" id="KW-0862">Zinc</keyword>
<comment type="subunit">
    <text evidence="3 15">Monomer.</text>
</comment>
<evidence type="ECO:0000259" key="17">
    <source>
        <dbReference type="PROSITE" id="PS51068"/>
    </source>
</evidence>
<dbReference type="FunFam" id="3.20.190.10:FF:000001">
    <property type="entry name" value="Formamidopyrimidine-DNA glycosylase"/>
    <property type="match status" value="1"/>
</dbReference>
<feature type="active site" description="Proton donor" evidence="15">
    <location>
        <position position="3"/>
    </location>
</feature>
<dbReference type="PROSITE" id="PS01242">
    <property type="entry name" value="ZF_FPG_1"/>
    <property type="match status" value="1"/>
</dbReference>
<evidence type="ECO:0000256" key="11">
    <source>
        <dbReference type="ARBA" id="ARBA00023239"/>
    </source>
</evidence>
<dbReference type="STRING" id="1400863.BN873_150008"/>